<dbReference type="OrthoDB" id="596635at2"/>
<dbReference type="InterPro" id="IPR001296">
    <property type="entry name" value="Glyco_trans_1"/>
</dbReference>
<dbReference type="CDD" id="cd03801">
    <property type="entry name" value="GT4_PimA-like"/>
    <property type="match status" value="1"/>
</dbReference>
<dbReference type="KEGG" id="afla:FHG64_00475"/>
<dbReference type="Pfam" id="PF00534">
    <property type="entry name" value="Glycos_transf_1"/>
    <property type="match status" value="1"/>
</dbReference>
<organism evidence="2 3">
    <name type="scientific">Antarcticibacterium flavum</name>
    <dbReference type="NCBI Taxonomy" id="2058175"/>
    <lineage>
        <taxon>Bacteria</taxon>
        <taxon>Pseudomonadati</taxon>
        <taxon>Bacteroidota</taxon>
        <taxon>Flavobacteriia</taxon>
        <taxon>Flavobacteriales</taxon>
        <taxon>Flavobacteriaceae</taxon>
        <taxon>Antarcticibacterium</taxon>
    </lineage>
</organism>
<dbReference type="RefSeq" id="WP_139064607.1">
    <property type="nucleotide sequence ID" value="NZ_CP040812.1"/>
</dbReference>
<keyword evidence="2" id="KW-0808">Transferase</keyword>
<evidence type="ECO:0000313" key="2">
    <source>
        <dbReference type="EMBL" id="QCY67990.1"/>
    </source>
</evidence>
<dbReference type="PANTHER" id="PTHR12526">
    <property type="entry name" value="GLYCOSYLTRANSFERASE"/>
    <property type="match status" value="1"/>
</dbReference>
<reference evidence="2 3" key="1">
    <citation type="submission" date="2019-06" db="EMBL/GenBank/DDBJ databases">
        <title>Complete genome sequence of Antarcticibacterium flavum KCTC 52984T from an Antarctic marine sediment.</title>
        <authorList>
            <person name="Lee Y.M."/>
            <person name="Shin S.C."/>
        </authorList>
    </citation>
    <scope>NUCLEOTIDE SEQUENCE [LARGE SCALE GENOMIC DNA]</scope>
    <source>
        <strain evidence="2 3">KCTC 52984</strain>
    </source>
</reference>
<gene>
    <name evidence="2" type="ORF">FHG64_00475</name>
</gene>
<dbReference type="SUPFAM" id="SSF53756">
    <property type="entry name" value="UDP-Glycosyltransferase/glycogen phosphorylase"/>
    <property type="match status" value="1"/>
</dbReference>
<evidence type="ECO:0000313" key="3">
    <source>
        <dbReference type="Proteomes" id="UP000309016"/>
    </source>
</evidence>
<evidence type="ECO:0000259" key="1">
    <source>
        <dbReference type="Pfam" id="PF00534"/>
    </source>
</evidence>
<protein>
    <submittedName>
        <fullName evidence="2">Glycosyltransferase family 4 protein</fullName>
    </submittedName>
</protein>
<dbReference type="Proteomes" id="UP000309016">
    <property type="component" value="Chromosome"/>
</dbReference>
<name>A0A5B7WY62_9FLAO</name>
<proteinExistence type="predicted"/>
<feature type="domain" description="Glycosyl transferase family 1" evidence="1">
    <location>
        <begin position="235"/>
        <end position="387"/>
    </location>
</feature>
<keyword evidence="3" id="KW-1185">Reference proteome</keyword>
<dbReference type="EMBL" id="CP040812">
    <property type="protein sequence ID" value="QCY67990.1"/>
    <property type="molecule type" value="Genomic_DNA"/>
</dbReference>
<sequence length="422" mass="47749">MKLLLSHPTANANVRAIAMGMARENILSDFYTSTALFPSSFLYKVGGFSLLTNLRKRSFDPKLKSHIHQWPWRELGKVIASGIGIDKLTRHEKGIFCIDKVYESLDKKVSSHLKSKNIKAVYAYEDGALHTFKAAKELGITCIYDLPIAYWETGRKLLQEEAGRLPTWAITLGGGIQDSEEKLERKTRELELADVVIGPGDFVMNSLPAWAKTKKLIVSPFGSPEPPNIRVFGNKNFEKPLRILFVGSMGQRKGLGDLFTAMKMLKNENVELVVLGSLLAPMEFYKSELPNFIYEPCRPHSEVLKLMQTCDIFCLPSIVEGRALVMQEAMSQGLPLIITPNTGGEDLIIENETGFLIPIRRPEAIAEKIMWFVNNRSSAEEMGYKARCWAENYTWKKYSEKIVKEILVYLGAVENNYMQERK</sequence>
<dbReference type="GO" id="GO:0016757">
    <property type="term" value="F:glycosyltransferase activity"/>
    <property type="evidence" value="ECO:0007669"/>
    <property type="project" value="InterPro"/>
</dbReference>
<dbReference type="AlphaFoldDB" id="A0A5B7WY62"/>
<accession>A0A5B7WY62</accession>
<dbReference type="Gene3D" id="3.40.50.2000">
    <property type="entry name" value="Glycogen Phosphorylase B"/>
    <property type="match status" value="2"/>
</dbReference>